<reference evidence="2 3" key="1">
    <citation type="submission" date="2017-02" db="EMBL/GenBank/DDBJ databases">
        <title>Complete genome sequences of Mycobacterium kansasii strains isolated from rhesus macaques.</title>
        <authorList>
            <person name="Panda A."/>
            <person name="Nagaraj S."/>
            <person name="Zhao X."/>
            <person name="Tettelin H."/>
            <person name="Detolla L.J."/>
        </authorList>
    </citation>
    <scope>NUCLEOTIDE SEQUENCE [LARGE SCALE GENOMIC DNA]</scope>
    <source>
        <strain evidence="2 3">11-3813</strain>
    </source>
</reference>
<accession>A0A1V3XHM8</accession>
<comment type="caution">
    <text evidence="2">The sequence shown here is derived from an EMBL/GenBank/DDBJ whole genome shotgun (WGS) entry which is preliminary data.</text>
</comment>
<evidence type="ECO:0000313" key="2">
    <source>
        <dbReference type="EMBL" id="OOK78723.1"/>
    </source>
</evidence>
<name>A0A1V3XHM8_MYCKA</name>
<dbReference type="EMBL" id="MVBM01000002">
    <property type="protein sequence ID" value="OOK78723.1"/>
    <property type="molecule type" value="Genomic_DNA"/>
</dbReference>
<feature type="compositionally biased region" description="Polar residues" evidence="1">
    <location>
        <begin position="66"/>
        <end position="76"/>
    </location>
</feature>
<dbReference type="AlphaFoldDB" id="A0A1V3XHM8"/>
<gene>
    <name evidence="2" type="primary">istB</name>
    <name evidence="2" type="ORF">BZL30_1650</name>
</gene>
<sequence length="97" mass="10673">MLRLPTIRDRFAEIAAAAEPEQLSHLGFLSDLVIAECDDRARGRAKRRIRDIPAFHDQNGWRSPLLMSTPQSTPPASGSWPPARGLSLVVADIITVT</sequence>
<evidence type="ECO:0000256" key="1">
    <source>
        <dbReference type="SAM" id="MobiDB-lite"/>
    </source>
</evidence>
<dbReference type="Proteomes" id="UP000189229">
    <property type="component" value="Unassembled WGS sequence"/>
</dbReference>
<protein>
    <submittedName>
        <fullName evidence="2">Transposition helper domain protein</fullName>
    </submittedName>
</protein>
<organism evidence="2 3">
    <name type="scientific">Mycobacterium kansasii</name>
    <dbReference type="NCBI Taxonomy" id="1768"/>
    <lineage>
        <taxon>Bacteria</taxon>
        <taxon>Bacillati</taxon>
        <taxon>Actinomycetota</taxon>
        <taxon>Actinomycetes</taxon>
        <taxon>Mycobacteriales</taxon>
        <taxon>Mycobacteriaceae</taxon>
        <taxon>Mycobacterium</taxon>
    </lineage>
</organism>
<evidence type="ECO:0000313" key="3">
    <source>
        <dbReference type="Proteomes" id="UP000189229"/>
    </source>
</evidence>
<feature type="region of interest" description="Disordered" evidence="1">
    <location>
        <begin position="63"/>
        <end position="83"/>
    </location>
</feature>
<proteinExistence type="predicted"/>